<gene>
    <name evidence="2" type="ORF">MSPICULIGERA_LOCUS10278</name>
</gene>
<name>A0AA36CNK4_9BILA</name>
<evidence type="ECO:0000313" key="3">
    <source>
        <dbReference type="Proteomes" id="UP001177023"/>
    </source>
</evidence>
<reference evidence="2" key="1">
    <citation type="submission" date="2023-06" db="EMBL/GenBank/DDBJ databases">
        <authorList>
            <person name="Delattre M."/>
        </authorList>
    </citation>
    <scope>NUCLEOTIDE SEQUENCE</scope>
    <source>
        <strain evidence="2">AF72</strain>
    </source>
</reference>
<comment type="caution">
    <text evidence="2">The sequence shown here is derived from an EMBL/GenBank/DDBJ whole genome shotgun (WGS) entry which is preliminary data.</text>
</comment>
<dbReference type="PROSITE" id="PS50181">
    <property type="entry name" value="FBOX"/>
    <property type="match status" value="1"/>
</dbReference>
<evidence type="ECO:0000259" key="1">
    <source>
        <dbReference type="PROSITE" id="PS50181"/>
    </source>
</evidence>
<organism evidence="2 3">
    <name type="scientific">Mesorhabditis spiculigera</name>
    <dbReference type="NCBI Taxonomy" id="96644"/>
    <lineage>
        <taxon>Eukaryota</taxon>
        <taxon>Metazoa</taxon>
        <taxon>Ecdysozoa</taxon>
        <taxon>Nematoda</taxon>
        <taxon>Chromadorea</taxon>
        <taxon>Rhabditida</taxon>
        <taxon>Rhabditina</taxon>
        <taxon>Rhabditomorpha</taxon>
        <taxon>Rhabditoidea</taxon>
        <taxon>Rhabditidae</taxon>
        <taxon>Mesorhabditinae</taxon>
        <taxon>Mesorhabditis</taxon>
    </lineage>
</organism>
<feature type="non-terminal residue" evidence="2">
    <location>
        <position position="264"/>
    </location>
</feature>
<dbReference type="Pfam" id="PF12937">
    <property type="entry name" value="F-box-like"/>
    <property type="match status" value="1"/>
</dbReference>
<dbReference type="Proteomes" id="UP001177023">
    <property type="component" value="Unassembled WGS sequence"/>
</dbReference>
<dbReference type="Gene3D" id="1.20.1280.50">
    <property type="match status" value="1"/>
</dbReference>
<feature type="domain" description="F-box" evidence="1">
    <location>
        <begin position="1"/>
        <end position="46"/>
    </location>
</feature>
<keyword evidence="3" id="KW-1185">Reference proteome</keyword>
<dbReference type="InterPro" id="IPR001810">
    <property type="entry name" value="F-box_dom"/>
</dbReference>
<proteinExistence type="predicted"/>
<sequence length="264" mass="31017">MSCLPNEVQHKIMSHLGLQDFYRYAQTCRHIQEAAIWYPNKNWDLTLYVSFNRVSFRAPSMLRHAQLIRYESREVLFRNAKISHLALTNATIEMYGLKAKTLQLTDAKADVIEVLNRHKPEENYYMVTLQAAQDPRTFPAIDEFSRKFIDRFCIYCHPDAALHDYLTFQHHELTLQRLIPIPTTDYVKSVVEQWLDKKREIGRITIQFPGAVDVDAIVRIEGSSRPTPERIEFRRFDGLLLRMSFIMDRTGIKWLAASMRVHES</sequence>
<dbReference type="AlphaFoldDB" id="A0AA36CNK4"/>
<dbReference type="EMBL" id="CATQJA010002586">
    <property type="protein sequence ID" value="CAJ0571880.1"/>
    <property type="molecule type" value="Genomic_DNA"/>
</dbReference>
<accession>A0AA36CNK4</accession>
<dbReference type="InterPro" id="IPR036047">
    <property type="entry name" value="F-box-like_dom_sf"/>
</dbReference>
<protein>
    <recommendedName>
        <fullName evidence="1">F-box domain-containing protein</fullName>
    </recommendedName>
</protein>
<dbReference type="SUPFAM" id="SSF81383">
    <property type="entry name" value="F-box domain"/>
    <property type="match status" value="1"/>
</dbReference>
<evidence type="ECO:0000313" key="2">
    <source>
        <dbReference type="EMBL" id="CAJ0571880.1"/>
    </source>
</evidence>